<evidence type="ECO:0000256" key="4">
    <source>
        <dbReference type="ARBA" id="ARBA00023163"/>
    </source>
</evidence>
<dbReference type="PROSITE" id="PS50931">
    <property type="entry name" value="HTH_LYSR"/>
    <property type="match status" value="1"/>
</dbReference>
<dbReference type="InterPro" id="IPR036390">
    <property type="entry name" value="WH_DNA-bd_sf"/>
</dbReference>
<dbReference type="GO" id="GO:0003677">
    <property type="term" value="F:DNA binding"/>
    <property type="evidence" value="ECO:0007669"/>
    <property type="project" value="UniProtKB-KW"/>
</dbReference>
<evidence type="ECO:0000313" key="7">
    <source>
        <dbReference type="Proteomes" id="UP000708298"/>
    </source>
</evidence>
<dbReference type="Pfam" id="PF00126">
    <property type="entry name" value="HTH_1"/>
    <property type="match status" value="1"/>
</dbReference>
<reference evidence="6" key="2">
    <citation type="submission" date="2021-01" db="EMBL/GenBank/DDBJ databases">
        <authorList>
            <person name="Mieszkin S."/>
            <person name="Pouder E."/>
            <person name="Alain K."/>
        </authorList>
    </citation>
    <scope>NUCLEOTIDE SEQUENCE</scope>
    <source>
        <strain evidence="6">HW T2.11</strain>
    </source>
</reference>
<reference evidence="6" key="1">
    <citation type="journal article" date="2021" name="Microorganisms">
        <title>Acidisoma silvae sp. nov. and Acidisomacellulosilytica sp. nov., Two Acidophilic Bacteria Isolated from Decaying Wood, Hydrolyzing Cellulose and Producing Poly-3-hydroxybutyrate.</title>
        <authorList>
            <person name="Mieszkin S."/>
            <person name="Pouder E."/>
            <person name="Uroz S."/>
            <person name="Simon-Colin C."/>
            <person name="Alain K."/>
        </authorList>
    </citation>
    <scope>NUCLEOTIDE SEQUENCE</scope>
    <source>
        <strain evidence="6">HW T2.11</strain>
    </source>
</reference>
<keyword evidence="2" id="KW-0805">Transcription regulation</keyword>
<dbReference type="InterPro" id="IPR000847">
    <property type="entry name" value="LysR_HTH_N"/>
</dbReference>
<dbReference type="EMBL" id="JAESVB010000013">
    <property type="protein sequence ID" value="MCB8877418.1"/>
    <property type="molecule type" value="Genomic_DNA"/>
</dbReference>
<dbReference type="RefSeq" id="WP_227323067.1">
    <property type="nucleotide sequence ID" value="NZ_JAESVB010000013.1"/>
</dbReference>
<evidence type="ECO:0000313" key="6">
    <source>
        <dbReference type="EMBL" id="MCB8877418.1"/>
    </source>
</evidence>
<comment type="similarity">
    <text evidence="1">Belongs to the LysR transcriptional regulatory family.</text>
</comment>
<dbReference type="AlphaFoldDB" id="A0A963YWG3"/>
<protein>
    <submittedName>
        <fullName evidence="6">LysR family transcriptional regulator</fullName>
    </submittedName>
</protein>
<dbReference type="SUPFAM" id="SSF53850">
    <property type="entry name" value="Periplasmic binding protein-like II"/>
    <property type="match status" value="1"/>
</dbReference>
<feature type="domain" description="HTH lysR-type" evidence="5">
    <location>
        <begin position="6"/>
        <end position="64"/>
    </location>
</feature>
<evidence type="ECO:0000256" key="2">
    <source>
        <dbReference type="ARBA" id="ARBA00023015"/>
    </source>
</evidence>
<accession>A0A963YWG3</accession>
<evidence type="ECO:0000256" key="3">
    <source>
        <dbReference type="ARBA" id="ARBA00023125"/>
    </source>
</evidence>
<keyword evidence="3" id="KW-0238">DNA-binding</keyword>
<gene>
    <name evidence="6" type="ORF">ASILVAE211_19650</name>
</gene>
<evidence type="ECO:0000259" key="5">
    <source>
        <dbReference type="PROSITE" id="PS50931"/>
    </source>
</evidence>
<dbReference type="InterPro" id="IPR036388">
    <property type="entry name" value="WH-like_DNA-bd_sf"/>
</dbReference>
<dbReference type="Proteomes" id="UP000708298">
    <property type="component" value="Unassembled WGS sequence"/>
</dbReference>
<dbReference type="InterPro" id="IPR005119">
    <property type="entry name" value="LysR_subst-bd"/>
</dbReference>
<dbReference type="Gene3D" id="1.10.10.10">
    <property type="entry name" value="Winged helix-like DNA-binding domain superfamily/Winged helix DNA-binding domain"/>
    <property type="match status" value="1"/>
</dbReference>
<proteinExistence type="inferred from homology"/>
<sequence>MNLAGINLNLLLVFDATMEQQTVSQAAKQLGIGRSTTSKALSRLRAALQDELFYGGEDHKLVPTKVAEDFHKGISEPVKQIVAFLNAVTFEPETSTRTFHIAAGDYFTSTVLPRLVARVRDLAPNCTISIFPVNRLDVIEHLDIGDVDIVLGWYPKLPERLSRRVILTDEEVLIVRPGHPLLNGTPTTRQVLSYLQVVVDLGGDTDASPDGFHHEGRVLRRTWMTRFFVDSEQGDEGTIKRPAVTVPYFSALAAVVAVTDMAATLPRRLAILEAERGKVVILTPPYDPLKFGLQAIYTKAHDNDQGLAWLFEQIAAVTEALDH</sequence>
<dbReference type="SUPFAM" id="SSF46785">
    <property type="entry name" value="Winged helix' DNA-binding domain"/>
    <property type="match status" value="1"/>
</dbReference>
<dbReference type="Gene3D" id="3.40.190.10">
    <property type="entry name" value="Periplasmic binding protein-like II"/>
    <property type="match status" value="2"/>
</dbReference>
<dbReference type="PANTHER" id="PTHR30118:SF15">
    <property type="entry name" value="TRANSCRIPTIONAL REGULATORY PROTEIN"/>
    <property type="match status" value="1"/>
</dbReference>
<comment type="caution">
    <text evidence="6">The sequence shown here is derived from an EMBL/GenBank/DDBJ whole genome shotgun (WGS) entry which is preliminary data.</text>
</comment>
<dbReference type="GO" id="GO:0003700">
    <property type="term" value="F:DNA-binding transcription factor activity"/>
    <property type="evidence" value="ECO:0007669"/>
    <property type="project" value="InterPro"/>
</dbReference>
<dbReference type="InterPro" id="IPR050389">
    <property type="entry name" value="LysR-type_TF"/>
</dbReference>
<keyword evidence="7" id="KW-1185">Reference proteome</keyword>
<dbReference type="PANTHER" id="PTHR30118">
    <property type="entry name" value="HTH-TYPE TRANSCRIPTIONAL REGULATOR LEUO-RELATED"/>
    <property type="match status" value="1"/>
</dbReference>
<evidence type="ECO:0000256" key="1">
    <source>
        <dbReference type="ARBA" id="ARBA00009437"/>
    </source>
</evidence>
<organism evidence="6 7">
    <name type="scientific">Acidisoma silvae</name>
    <dbReference type="NCBI Taxonomy" id="2802396"/>
    <lineage>
        <taxon>Bacteria</taxon>
        <taxon>Pseudomonadati</taxon>
        <taxon>Pseudomonadota</taxon>
        <taxon>Alphaproteobacteria</taxon>
        <taxon>Acetobacterales</taxon>
        <taxon>Acidocellaceae</taxon>
        <taxon>Acidisoma</taxon>
    </lineage>
</organism>
<dbReference type="Pfam" id="PF03466">
    <property type="entry name" value="LysR_substrate"/>
    <property type="match status" value="1"/>
</dbReference>
<name>A0A963YWG3_9PROT</name>
<keyword evidence="4" id="KW-0804">Transcription</keyword>